<dbReference type="Proteomes" id="UP000095280">
    <property type="component" value="Unplaced"/>
</dbReference>
<evidence type="ECO:0000313" key="2">
    <source>
        <dbReference type="WBParaSite" id="maker-unitig_38262-snap-gene-0.2-mRNA-1"/>
    </source>
</evidence>
<dbReference type="WBParaSite" id="maker-unitig_38262-snap-gene-0.2-mRNA-1">
    <property type="protein sequence ID" value="maker-unitig_38262-snap-gene-0.2-mRNA-1"/>
    <property type="gene ID" value="maker-unitig_38262-snap-gene-0.2"/>
</dbReference>
<reference evidence="2" key="1">
    <citation type="submission" date="2016-11" db="UniProtKB">
        <authorList>
            <consortium name="WormBaseParasite"/>
        </authorList>
    </citation>
    <scope>IDENTIFICATION</scope>
</reference>
<dbReference type="AlphaFoldDB" id="A0A1I8FKI6"/>
<proteinExistence type="predicted"/>
<protein>
    <submittedName>
        <fullName evidence="2">Uncharacterized protein</fullName>
    </submittedName>
</protein>
<organism evidence="1 2">
    <name type="scientific">Macrostomum lignano</name>
    <dbReference type="NCBI Taxonomy" id="282301"/>
    <lineage>
        <taxon>Eukaryota</taxon>
        <taxon>Metazoa</taxon>
        <taxon>Spiralia</taxon>
        <taxon>Lophotrochozoa</taxon>
        <taxon>Platyhelminthes</taxon>
        <taxon>Rhabditophora</taxon>
        <taxon>Macrostomorpha</taxon>
        <taxon>Macrostomida</taxon>
        <taxon>Macrostomidae</taxon>
        <taxon>Macrostomum</taxon>
    </lineage>
</organism>
<accession>A0A1I8FKI6</accession>
<keyword evidence="1" id="KW-1185">Reference proteome</keyword>
<name>A0A1I8FKI6_9PLAT</name>
<evidence type="ECO:0000313" key="1">
    <source>
        <dbReference type="Proteomes" id="UP000095280"/>
    </source>
</evidence>
<sequence length="46" mass="5343">MICRTSVWRLSSASRAGITMATRQLPCQCGCPNFYWKLRAMHERPQ</sequence>